<dbReference type="InterPro" id="IPR045851">
    <property type="entry name" value="AMP-bd_C_sf"/>
</dbReference>
<protein>
    <submittedName>
        <fullName evidence="3">(2,3-dihydroxybenzoyl)adenylate synthase</fullName>
    </submittedName>
</protein>
<keyword evidence="4" id="KW-1185">Reference proteome</keyword>
<dbReference type="InterPro" id="IPR000873">
    <property type="entry name" value="AMP-dep_synth/lig_dom"/>
</dbReference>
<dbReference type="InterPro" id="IPR020845">
    <property type="entry name" value="AMP-binding_CS"/>
</dbReference>
<evidence type="ECO:0000259" key="2">
    <source>
        <dbReference type="Pfam" id="PF13193"/>
    </source>
</evidence>
<dbReference type="Gene3D" id="3.30.300.30">
    <property type="match status" value="1"/>
</dbReference>
<dbReference type="Pfam" id="PF13193">
    <property type="entry name" value="AMP-binding_C"/>
    <property type="match status" value="1"/>
</dbReference>
<reference evidence="3 4" key="1">
    <citation type="journal article" date="2019" name="Int. J. Syst. Evol. Microbiol.">
        <title>The Global Catalogue of Microorganisms (GCM) 10K type strain sequencing project: providing services to taxonomists for standard genome sequencing and annotation.</title>
        <authorList>
            <consortium name="The Broad Institute Genomics Platform"/>
            <consortium name="The Broad Institute Genome Sequencing Center for Infectious Disease"/>
            <person name="Wu L."/>
            <person name="Ma J."/>
        </authorList>
    </citation>
    <scope>NUCLEOTIDE SEQUENCE [LARGE SCALE GENOMIC DNA]</scope>
    <source>
        <strain evidence="3 4">JCM 10667</strain>
    </source>
</reference>
<name>A0ABN1DM68_9ACTN</name>
<evidence type="ECO:0000259" key="1">
    <source>
        <dbReference type="Pfam" id="PF00501"/>
    </source>
</evidence>
<dbReference type="Pfam" id="PF00501">
    <property type="entry name" value="AMP-binding"/>
    <property type="match status" value="1"/>
</dbReference>
<dbReference type="InterPro" id="IPR025110">
    <property type="entry name" value="AMP-bd_C"/>
</dbReference>
<proteinExistence type="predicted"/>
<accession>A0ABN1DM68</accession>
<dbReference type="PANTHER" id="PTHR43767:SF1">
    <property type="entry name" value="NONRIBOSOMAL PEPTIDE SYNTHASE PES1 (EUROFUNG)-RELATED"/>
    <property type="match status" value="1"/>
</dbReference>
<gene>
    <name evidence="3" type="ORF">GCM10009546_06540</name>
</gene>
<dbReference type="SUPFAM" id="SSF56801">
    <property type="entry name" value="Acetyl-CoA synthetase-like"/>
    <property type="match status" value="1"/>
</dbReference>
<sequence length="550" mass="59240">MPYPADVVERYRAAGHWERRPLADYLLDVADRTPDALALVDGDVRLTHRDLMVRADGAAMRLRELGLRPDDRILVQLPNGWELIVLIVACLRLGAIPVLALTAHRQHELDHLVERAEARAIAVPDTLAGFDHQGMARVIASRAPTVEQVLVSGEEVRTGSVDLRALLRPADDPAGARAALDAITPDPLSAALMLLSGGTTGQPKLIARTHEDYGCYVRSIVDVCLLTSDSVYLTLLPLGHSLPLGTALAALVAGGRVVLEATPAPERAFATIERERVTATALVPAVAQRWLEHRLVDTDSDLSSVELMLVGGARLPDSLAERIAPALTRNLQQGYGMGEGGACLTRVGDPSDIIWHTQGRPMCAGDELLLVGEDGEPVPDGEPGELLTRGPCTIRGYYRAPEHNAGAFTADGWLRTGDVVRIRPDGYLVVEGREKDLINRGGEKISAEEVENFAYQVDGVSQAALVAMPDPVLGERACLYVVPRPGALVRLEDVEEVITRAGAARYKVPERLVVVDELPSTNIGKIDKKALRADIAQRLDAERLTAPAAS</sequence>
<feature type="domain" description="AMP-binding enzyme C-terminal" evidence="2">
    <location>
        <begin position="449"/>
        <end position="525"/>
    </location>
</feature>
<dbReference type="InterPro" id="IPR050237">
    <property type="entry name" value="ATP-dep_AMP-bd_enzyme"/>
</dbReference>
<comment type="caution">
    <text evidence="3">The sequence shown here is derived from an EMBL/GenBank/DDBJ whole genome shotgun (WGS) entry which is preliminary data.</text>
</comment>
<feature type="domain" description="AMP-dependent synthetase/ligase" evidence="1">
    <location>
        <begin position="29"/>
        <end position="398"/>
    </location>
</feature>
<dbReference type="PROSITE" id="PS00455">
    <property type="entry name" value="AMP_BINDING"/>
    <property type="match status" value="1"/>
</dbReference>
<dbReference type="InterPro" id="IPR042099">
    <property type="entry name" value="ANL_N_sf"/>
</dbReference>
<dbReference type="Proteomes" id="UP001501427">
    <property type="component" value="Unassembled WGS sequence"/>
</dbReference>
<dbReference type="PANTHER" id="PTHR43767">
    <property type="entry name" value="LONG-CHAIN-FATTY-ACID--COA LIGASE"/>
    <property type="match status" value="1"/>
</dbReference>
<dbReference type="EMBL" id="BAAAHD010000002">
    <property type="protein sequence ID" value="GAA0547176.1"/>
    <property type="molecule type" value="Genomic_DNA"/>
</dbReference>
<dbReference type="Gene3D" id="3.40.50.12780">
    <property type="entry name" value="N-terminal domain of ligase-like"/>
    <property type="match status" value="1"/>
</dbReference>
<organism evidence="3 4">
    <name type="scientific">Actinomadura livida</name>
    <dbReference type="NCBI Taxonomy" id="79909"/>
    <lineage>
        <taxon>Bacteria</taxon>
        <taxon>Bacillati</taxon>
        <taxon>Actinomycetota</taxon>
        <taxon>Actinomycetes</taxon>
        <taxon>Streptosporangiales</taxon>
        <taxon>Thermomonosporaceae</taxon>
        <taxon>Actinomadura</taxon>
    </lineage>
</organism>
<evidence type="ECO:0000313" key="4">
    <source>
        <dbReference type="Proteomes" id="UP001501427"/>
    </source>
</evidence>
<evidence type="ECO:0000313" key="3">
    <source>
        <dbReference type="EMBL" id="GAA0547176.1"/>
    </source>
</evidence>